<keyword evidence="12 16" id="KW-0238">DNA-binding</keyword>
<evidence type="ECO:0000313" key="20">
    <source>
        <dbReference type="EMBL" id="MDZ8117409.1"/>
    </source>
</evidence>
<gene>
    <name evidence="16 20" type="primary">polA</name>
    <name evidence="20" type="ORF">P9H32_02125</name>
</gene>
<keyword evidence="9 16" id="KW-0378">Hydrolase</keyword>
<comment type="catalytic activity">
    <reaction evidence="14 16">
        <text>DNA(n) + a 2'-deoxyribonucleoside 5'-triphosphate = DNA(n+1) + diphosphate</text>
        <dbReference type="Rhea" id="RHEA:22508"/>
        <dbReference type="Rhea" id="RHEA-COMP:17339"/>
        <dbReference type="Rhea" id="RHEA-COMP:17340"/>
        <dbReference type="ChEBI" id="CHEBI:33019"/>
        <dbReference type="ChEBI" id="CHEBI:61560"/>
        <dbReference type="ChEBI" id="CHEBI:173112"/>
        <dbReference type="EC" id="2.7.7.7"/>
    </reaction>
</comment>
<keyword evidence="7" id="KW-0540">Nuclease</keyword>
<evidence type="ECO:0000256" key="5">
    <source>
        <dbReference type="ARBA" id="ARBA00022695"/>
    </source>
</evidence>
<dbReference type="InterPro" id="IPR036397">
    <property type="entry name" value="RNaseH_sf"/>
</dbReference>
<dbReference type="CDD" id="cd06139">
    <property type="entry name" value="DNA_polA_I_Ecoli_like_exo"/>
    <property type="match status" value="1"/>
</dbReference>
<comment type="function">
    <text evidence="16">In addition to polymerase activity, this DNA polymerase exhibits 3'-5' and 5'-3' exonuclease activity.</text>
</comment>
<dbReference type="SMART" id="SM00482">
    <property type="entry name" value="POLAc"/>
    <property type="match status" value="1"/>
</dbReference>
<evidence type="ECO:0000256" key="4">
    <source>
        <dbReference type="ARBA" id="ARBA00022679"/>
    </source>
</evidence>
<dbReference type="SMART" id="SM00475">
    <property type="entry name" value="53EXOc"/>
    <property type="match status" value="1"/>
</dbReference>
<dbReference type="CDD" id="cd09898">
    <property type="entry name" value="H3TH_53EXO"/>
    <property type="match status" value="1"/>
</dbReference>
<dbReference type="CDD" id="cd08637">
    <property type="entry name" value="DNA_pol_A_pol_I_C"/>
    <property type="match status" value="1"/>
</dbReference>
<evidence type="ECO:0000256" key="13">
    <source>
        <dbReference type="ARBA" id="ARBA00023204"/>
    </source>
</evidence>
<dbReference type="Pfam" id="PF01367">
    <property type="entry name" value="5_3_exonuc"/>
    <property type="match status" value="1"/>
</dbReference>
<keyword evidence="5 16" id="KW-0548">Nucleotidyltransferase</keyword>
<evidence type="ECO:0000256" key="1">
    <source>
        <dbReference type="ARBA" id="ARBA00007705"/>
    </source>
</evidence>
<dbReference type="EC" id="2.7.7.7" evidence="2 15"/>
<evidence type="ECO:0000313" key="21">
    <source>
        <dbReference type="Proteomes" id="UP001290861"/>
    </source>
</evidence>
<protein>
    <recommendedName>
        <fullName evidence="3 15">DNA polymerase I</fullName>
        <ecNumber evidence="2 15">2.7.7.7</ecNumber>
    </recommendedName>
</protein>
<dbReference type="SUPFAM" id="SSF53098">
    <property type="entry name" value="Ribonuclease H-like"/>
    <property type="match status" value="1"/>
</dbReference>
<sequence>MDKKLFLIDGMAIIFRAYFGFIRNPRINSKGENTSAVFGFINTLLDLIHTYEPTHIAVALDASGPTFRHDEYPEYKATRDETPEGIRTAIPRIKTLLKAFNIPMLEYPGFEADDVIGTLARQAEKEGYETYMVTPDKDYAQLVDEHTFMLKPGRSGGDAELLDVKKILEQWDISNIEQVIDILGLAGDTADNIPGVPGIGPKTAVKLIKQFGSVENLLENTDQLKGKQKEKVEANKNQALLSKRLVTIKCDVPVKEDPDSLIIGERNDDALKLLFTELEFKSLIKRLFGESPTPSSVAVAAASSGQGDLFEFAAAEQPEMTEPAPGFKTIREVKHKYHLVTTAAERTALAEKLSGVLEICFDTETTGLDVRTAELIGISFCIEPGEAWFVTLPPDTEQMKLALEPFLPILGNPDVRKVGQNLKYDISVLKWNGIAVKGELLDTMLAHYLIDPDQKHNMDHLAESLLNYSPVPIGALIGEKKSEQKSMRDVDPDQLCEYACEDADITLQLWHKLKPMLKERGQERVFYEIETPLLPVLAQMEYNGINLDVSNLEKYTSTLGEKIQTLETGIYTKAGMEFNLNSPKQLGEVLFDVLQLVEKPKKTKTGQYKTNEEVLSELAREHEIARMVLDYRGLTKLKSTYVDALPKEVFPETGRLHTTFSQAITTTGRLSSVNPNLQNIPIRTEEGREIRRAFIPRDGFTLLASDYSQIELRIMAELSGDQGLRDAFIHGEDIHTATAARVFGVDKNDVTREMRSKAKMVNFGIIYGISAFGLSQRLGISRKEAQEIIEQYRANYPGVQDYLDKTIEFAQQHEYVETITGRRRYIRDINAKNQMVRSGAERNAINAPIQGTAADMIKIAMIAIQKMLEEKQTQTKLLLQVHDELVFDLALDEADELIPLIEEKMRSAIPMEIPILVESGTGNNWLEAH</sequence>
<dbReference type="Pfam" id="PF01612">
    <property type="entry name" value="DNA_pol_A_exo1"/>
    <property type="match status" value="1"/>
</dbReference>
<keyword evidence="11 16" id="KW-0239">DNA-directed DNA polymerase</keyword>
<dbReference type="SUPFAM" id="SSF88723">
    <property type="entry name" value="PIN domain-like"/>
    <property type="match status" value="1"/>
</dbReference>
<dbReference type="PANTHER" id="PTHR10133:SF27">
    <property type="entry name" value="DNA POLYMERASE NU"/>
    <property type="match status" value="1"/>
</dbReference>
<dbReference type="RefSeq" id="WP_322607210.1">
    <property type="nucleotide sequence ID" value="NZ_JARVCO010000002.1"/>
</dbReference>
<dbReference type="NCBIfam" id="NF004397">
    <property type="entry name" value="PRK05755.1"/>
    <property type="match status" value="1"/>
</dbReference>
<feature type="domain" description="DNA-directed DNA polymerase family A palm" evidence="19">
    <location>
        <begin position="687"/>
        <end position="893"/>
    </location>
</feature>
<comment type="caution">
    <text evidence="20">The sequence shown here is derived from an EMBL/GenBank/DDBJ whole genome shotgun (WGS) entry which is preliminary data.</text>
</comment>
<dbReference type="Proteomes" id="UP001290861">
    <property type="component" value="Unassembled WGS sequence"/>
</dbReference>
<proteinExistence type="inferred from homology"/>
<dbReference type="Pfam" id="PF02739">
    <property type="entry name" value="5_3_exonuc_N"/>
    <property type="match status" value="1"/>
</dbReference>
<dbReference type="InterPro" id="IPR008918">
    <property type="entry name" value="HhH2"/>
</dbReference>
<feature type="domain" description="3'-5' exonuclease" evidence="17">
    <location>
        <begin position="337"/>
        <end position="518"/>
    </location>
</feature>
<dbReference type="InterPro" id="IPR002421">
    <property type="entry name" value="5-3_exonuclease"/>
</dbReference>
<dbReference type="PRINTS" id="PR00868">
    <property type="entry name" value="DNAPOLI"/>
</dbReference>
<keyword evidence="6 16" id="KW-0235">DNA replication</keyword>
<dbReference type="SMART" id="SM00279">
    <property type="entry name" value="HhH2"/>
    <property type="match status" value="1"/>
</dbReference>
<dbReference type="InterPro" id="IPR018320">
    <property type="entry name" value="DNA_polymerase_1"/>
</dbReference>
<dbReference type="InterPro" id="IPR043502">
    <property type="entry name" value="DNA/RNA_pol_sf"/>
</dbReference>
<keyword evidence="13 16" id="KW-0234">DNA repair</keyword>
<dbReference type="InterPro" id="IPR019760">
    <property type="entry name" value="DNA-dir_DNA_pol_A_CS"/>
</dbReference>
<dbReference type="Pfam" id="PF00476">
    <property type="entry name" value="DNA_pol_A"/>
    <property type="match status" value="1"/>
</dbReference>
<dbReference type="SMART" id="SM00474">
    <property type="entry name" value="35EXOc"/>
    <property type="match status" value="1"/>
</dbReference>
<dbReference type="InterPro" id="IPR002298">
    <property type="entry name" value="DNA_polymerase_A"/>
</dbReference>
<evidence type="ECO:0000256" key="16">
    <source>
        <dbReference type="RuleBase" id="RU004460"/>
    </source>
</evidence>
<evidence type="ECO:0000256" key="3">
    <source>
        <dbReference type="ARBA" id="ARBA00020311"/>
    </source>
</evidence>
<dbReference type="Gene3D" id="3.30.420.10">
    <property type="entry name" value="Ribonuclease H-like superfamily/Ribonuclease H"/>
    <property type="match status" value="1"/>
</dbReference>
<keyword evidence="21" id="KW-1185">Reference proteome</keyword>
<dbReference type="NCBIfam" id="TIGR00593">
    <property type="entry name" value="pola"/>
    <property type="match status" value="1"/>
</dbReference>
<dbReference type="InterPro" id="IPR020046">
    <property type="entry name" value="5-3_exonucl_a-hlix_arch_N"/>
</dbReference>
<evidence type="ECO:0000259" key="18">
    <source>
        <dbReference type="SMART" id="SM00475"/>
    </source>
</evidence>
<dbReference type="PROSITE" id="PS00447">
    <property type="entry name" value="DNA_POLYMERASE_A"/>
    <property type="match status" value="1"/>
</dbReference>
<dbReference type="EMBL" id="JARVCO010000002">
    <property type="protein sequence ID" value="MDZ8117409.1"/>
    <property type="molecule type" value="Genomic_DNA"/>
</dbReference>
<organism evidence="20 21">
    <name type="scientific">Pontiella agarivorans</name>
    <dbReference type="NCBI Taxonomy" id="3038953"/>
    <lineage>
        <taxon>Bacteria</taxon>
        <taxon>Pseudomonadati</taxon>
        <taxon>Kiritimatiellota</taxon>
        <taxon>Kiritimatiellia</taxon>
        <taxon>Kiritimatiellales</taxon>
        <taxon>Pontiellaceae</taxon>
        <taxon>Pontiella</taxon>
    </lineage>
</organism>
<dbReference type="InterPro" id="IPR012337">
    <property type="entry name" value="RNaseH-like_sf"/>
</dbReference>
<dbReference type="Gene3D" id="3.40.50.1010">
    <property type="entry name" value="5'-nuclease"/>
    <property type="match status" value="1"/>
</dbReference>
<dbReference type="CDD" id="cd09859">
    <property type="entry name" value="PIN_53EXO"/>
    <property type="match status" value="1"/>
</dbReference>
<dbReference type="InterPro" id="IPR002562">
    <property type="entry name" value="3'-5'_exonuclease_dom"/>
</dbReference>
<dbReference type="InterPro" id="IPR001098">
    <property type="entry name" value="DNA-dir_DNA_pol_A_palm_dom"/>
</dbReference>
<dbReference type="SUPFAM" id="SSF56672">
    <property type="entry name" value="DNA/RNA polymerases"/>
    <property type="match status" value="1"/>
</dbReference>
<dbReference type="InterPro" id="IPR029060">
    <property type="entry name" value="PIN-like_dom_sf"/>
</dbReference>
<evidence type="ECO:0000256" key="11">
    <source>
        <dbReference type="ARBA" id="ARBA00022932"/>
    </source>
</evidence>
<evidence type="ECO:0000256" key="12">
    <source>
        <dbReference type="ARBA" id="ARBA00023125"/>
    </source>
</evidence>
<keyword evidence="10 16" id="KW-0269">Exonuclease</keyword>
<evidence type="ECO:0000256" key="8">
    <source>
        <dbReference type="ARBA" id="ARBA00022763"/>
    </source>
</evidence>
<keyword evidence="4 16" id="KW-0808">Transferase</keyword>
<dbReference type="Gene3D" id="1.10.150.20">
    <property type="entry name" value="5' to 3' exonuclease, C-terminal subdomain"/>
    <property type="match status" value="2"/>
</dbReference>
<dbReference type="Gene3D" id="3.30.70.370">
    <property type="match status" value="1"/>
</dbReference>
<comment type="similarity">
    <text evidence="1 16">Belongs to the DNA polymerase type-A family.</text>
</comment>
<reference evidence="20 21" key="1">
    <citation type="journal article" date="2024" name="Appl. Environ. Microbiol.">
        <title>Pontiella agarivorans sp. nov., a novel marine anaerobic bacterium capable of degrading macroalgal polysaccharides and fixing nitrogen.</title>
        <authorList>
            <person name="Liu N."/>
            <person name="Kivenson V."/>
            <person name="Peng X."/>
            <person name="Cui Z."/>
            <person name="Lankiewicz T.S."/>
            <person name="Gosselin K.M."/>
            <person name="English C.J."/>
            <person name="Blair E.M."/>
            <person name="O'Malley M.A."/>
            <person name="Valentine D.L."/>
        </authorList>
    </citation>
    <scope>NUCLEOTIDE SEQUENCE [LARGE SCALE GENOMIC DNA]</scope>
    <source>
        <strain evidence="20 21">NLcol2</strain>
    </source>
</reference>
<evidence type="ECO:0000256" key="6">
    <source>
        <dbReference type="ARBA" id="ARBA00022705"/>
    </source>
</evidence>
<evidence type="ECO:0000256" key="9">
    <source>
        <dbReference type="ARBA" id="ARBA00022801"/>
    </source>
</evidence>
<dbReference type="SUPFAM" id="SSF47807">
    <property type="entry name" value="5' to 3' exonuclease, C-terminal subdomain"/>
    <property type="match status" value="1"/>
</dbReference>
<evidence type="ECO:0000256" key="7">
    <source>
        <dbReference type="ARBA" id="ARBA00022722"/>
    </source>
</evidence>
<dbReference type="PANTHER" id="PTHR10133">
    <property type="entry name" value="DNA POLYMERASE I"/>
    <property type="match status" value="1"/>
</dbReference>
<name>A0ABU5MT68_9BACT</name>
<accession>A0ABU5MT68</accession>
<dbReference type="Gene3D" id="1.20.1060.10">
    <property type="entry name" value="Taq DNA Polymerase, Chain T, domain 4"/>
    <property type="match status" value="1"/>
</dbReference>
<evidence type="ECO:0000256" key="15">
    <source>
        <dbReference type="NCBIfam" id="TIGR00593"/>
    </source>
</evidence>
<evidence type="ECO:0000256" key="2">
    <source>
        <dbReference type="ARBA" id="ARBA00012417"/>
    </source>
</evidence>
<dbReference type="InterPro" id="IPR020045">
    <property type="entry name" value="DNA_polI_H3TH"/>
</dbReference>
<dbReference type="GO" id="GO:0003887">
    <property type="term" value="F:DNA-directed DNA polymerase activity"/>
    <property type="evidence" value="ECO:0007669"/>
    <property type="project" value="UniProtKB-EC"/>
</dbReference>
<feature type="domain" description="5'-3' exonuclease" evidence="18">
    <location>
        <begin position="3"/>
        <end position="264"/>
    </location>
</feature>
<keyword evidence="8 16" id="KW-0227">DNA damage</keyword>
<evidence type="ECO:0000259" key="19">
    <source>
        <dbReference type="SMART" id="SM00482"/>
    </source>
</evidence>
<dbReference type="InterPro" id="IPR036279">
    <property type="entry name" value="5-3_exonuclease_C_sf"/>
</dbReference>
<evidence type="ECO:0000259" key="17">
    <source>
        <dbReference type="SMART" id="SM00474"/>
    </source>
</evidence>
<evidence type="ECO:0000256" key="10">
    <source>
        <dbReference type="ARBA" id="ARBA00022839"/>
    </source>
</evidence>
<evidence type="ECO:0000256" key="14">
    <source>
        <dbReference type="ARBA" id="ARBA00049244"/>
    </source>
</evidence>